<dbReference type="eggNOG" id="ENOG5032KE0">
    <property type="taxonomic scope" value="Bacteria"/>
</dbReference>
<sequence>MCEAANAAISLQIRAHEPIFSGVRQNARSDLKGAVLMPLTPEVLTANSQVVARLGSLDISFTPDDESWFTIDGIEGPRQVGSDGSGGAFVLLPSQNVLYVSSEGRAGIIAGTFEAFIQLVVVRPYWLDILKFSAGGDLAEMRRAADALEATLDDEDEVNEAREQIRKGLDLPEPDDPVGALYEAVAASDAIVRTTDGSPFTTLFSRP</sequence>
<name>Q89C58_BRADU</name>
<evidence type="ECO:0000313" key="2">
    <source>
        <dbReference type="Proteomes" id="UP000002526"/>
    </source>
</evidence>
<organism evidence="1 2">
    <name type="scientific">Bradyrhizobium diazoefficiens (strain JCM 10833 / BCRC 13528 / IAM 13628 / NBRC 14792 / USDA 110)</name>
    <dbReference type="NCBI Taxonomy" id="224911"/>
    <lineage>
        <taxon>Bacteria</taxon>
        <taxon>Pseudomonadati</taxon>
        <taxon>Pseudomonadota</taxon>
        <taxon>Alphaproteobacteria</taxon>
        <taxon>Hyphomicrobiales</taxon>
        <taxon>Nitrobacteraceae</taxon>
        <taxon>Bradyrhizobium</taxon>
    </lineage>
</organism>
<dbReference type="Proteomes" id="UP000002526">
    <property type="component" value="Chromosome"/>
</dbReference>
<dbReference type="PATRIC" id="fig|224911.5.peg.8169"/>
<gene>
    <name evidence="1" type="ordered locus">blr7939</name>
</gene>
<dbReference type="HOGENOM" id="CLU_1465562_0_0_5"/>
<proteinExistence type="predicted"/>
<dbReference type="RefSeq" id="WP_011090663.1">
    <property type="nucleotide sequence ID" value="NC_004463.1"/>
</dbReference>
<dbReference type="EnsemblBacteria" id="BAC53204">
    <property type="protein sequence ID" value="BAC53204"/>
    <property type="gene ID" value="BAC53204"/>
</dbReference>
<evidence type="ECO:0000313" key="1">
    <source>
        <dbReference type="EMBL" id="BAC53204.1"/>
    </source>
</evidence>
<dbReference type="GeneID" id="46494871"/>
<keyword evidence="2" id="KW-1185">Reference proteome</keyword>
<accession>Q89C58</accession>
<protein>
    <submittedName>
        <fullName evidence="1">Blr7939 protein</fullName>
    </submittedName>
</protein>
<dbReference type="EMBL" id="BA000040">
    <property type="protein sequence ID" value="BAC53204.1"/>
    <property type="molecule type" value="Genomic_DNA"/>
</dbReference>
<dbReference type="AlphaFoldDB" id="Q89C58"/>
<dbReference type="STRING" id="224911.AAV28_37415"/>
<reference evidence="2" key="1">
    <citation type="journal article" date="2002" name="DNA Res.">
        <title>Complete genomic sequence of nitrogen-fixing symbiotic bacterium Bradyrhizobium japonicum USDA110.</title>
        <authorList>
            <person name="Kaneko T."/>
            <person name="Nakamura Y."/>
            <person name="Sato S."/>
            <person name="Minamisawa K."/>
            <person name="Uchiumi T."/>
            <person name="Sasamoto S."/>
            <person name="Watanabe A."/>
            <person name="Idesawa K."/>
            <person name="Iriguchi M."/>
            <person name="Kawashima K."/>
            <person name="Kohara M."/>
            <person name="Matsumoto M."/>
            <person name="Shimpo S."/>
            <person name="Tsuruoka H."/>
            <person name="Wada T."/>
            <person name="Yamada M."/>
            <person name="Tabata S."/>
        </authorList>
    </citation>
    <scope>NUCLEOTIDE SEQUENCE [LARGE SCALE GENOMIC DNA]</scope>
    <source>
        <strain evidence="2">JCM 10833 / BCRC 13528 / IAM 13628 / NBRC 14792 / USDA 110</strain>
    </source>
</reference>
<dbReference type="OrthoDB" id="4541168at2"/>
<dbReference type="KEGG" id="bja:blr7939"/>
<dbReference type="InParanoid" id="Q89C58"/>